<keyword evidence="1" id="KW-0732">Signal</keyword>
<dbReference type="OrthoDB" id="234933at2"/>
<evidence type="ECO:0000313" key="3">
    <source>
        <dbReference type="Proteomes" id="UP000323917"/>
    </source>
</evidence>
<dbReference type="KEGG" id="bgok:Pr1d_41650"/>
<dbReference type="Proteomes" id="UP000323917">
    <property type="component" value="Chromosome"/>
</dbReference>
<dbReference type="PROSITE" id="PS00018">
    <property type="entry name" value="EF_HAND_1"/>
    <property type="match status" value="1"/>
</dbReference>
<feature type="signal peptide" evidence="1">
    <location>
        <begin position="1"/>
        <end position="32"/>
    </location>
</feature>
<dbReference type="EMBL" id="CP042913">
    <property type="protein sequence ID" value="QEG36829.1"/>
    <property type="molecule type" value="Genomic_DNA"/>
</dbReference>
<keyword evidence="3" id="KW-1185">Reference proteome</keyword>
<reference evidence="2 3" key="1">
    <citation type="submission" date="2019-08" db="EMBL/GenBank/DDBJ databases">
        <title>Deep-cultivation of Planctomycetes and their phenomic and genomic characterization uncovers novel biology.</title>
        <authorList>
            <person name="Wiegand S."/>
            <person name="Jogler M."/>
            <person name="Boedeker C."/>
            <person name="Pinto D."/>
            <person name="Vollmers J."/>
            <person name="Rivas-Marin E."/>
            <person name="Kohn T."/>
            <person name="Peeters S.H."/>
            <person name="Heuer A."/>
            <person name="Rast P."/>
            <person name="Oberbeckmann S."/>
            <person name="Bunk B."/>
            <person name="Jeske O."/>
            <person name="Meyerdierks A."/>
            <person name="Storesund J.E."/>
            <person name="Kallscheuer N."/>
            <person name="Luecker S."/>
            <person name="Lage O.M."/>
            <person name="Pohl T."/>
            <person name="Merkel B.J."/>
            <person name="Hornburger P."/>
            <person name="Mueller R.-W."/>
            <person name="Bruemmer F."/>
            <person name="Labrenz M."/>
            <person name="Spormann A.M."/>
            <person name="Op den Camp H."/>
            <person name="Overmann J."/>
            <person name="Amann R."/>
            <person name="Jetten M.S.M."/>
            <person name="Mascher T."/>
            <person name="Medema M.H."/>
            <person name="Devos D.P."/>
            <person name="Kaster A.-K."/>
            <person name="Ovreas L."/>
            <person name="Rohde M."/>
            <person name="Galperin M.Y."/>
            <person name="Jogler C."/>
        </authorList>
    </citation>
    <scope>NUCLEOTIDE SEQUENCE [LARGE SCALE GENOMIC DNA]</scope>
    <source>
        <strain evidence="2 3">Pr1d</strain>
    </source>
</reference>
<accession>A0A5B9QFZ6</accession>
<proteinExistence type="predicted"/>
<sequence precursor="true">MNSSVGAGRLCPVYLFVLLAAHTICGCAAVYAQTTATWTGGGGDSNYNTATNWDIGQVPINTLTDDFVVVIPTSHTVNFNVPGTGHEVFQLSLASGSSLNINPGRALEVVDASDIAGLLSTDNGTYLGNTSASTLSGTSPRILAEGGGTLRVGGTSLVNTSNSGDLVVSQGPGSLADLSTVLSVNSDADFGGSPIRRILAADGGTVDLSNVTNIVGGRGGDSLRLEVVNGGDLRLDQLQTISGNRNVRITSDGTAINLPLLQNIHGGVLFELAGGQILSLPQLATIDGTGSSMSTLLQSSPGGQINAPNLTDFQNATLAINSGETVSTGNLANINGSRLYLSGGQTFSSVTASSYSSASMFGSGDFFLADGVGSNLDLSSLTSLNFDQDFGGSPIYTIAARNSGIVDLSEVTNIVGARGGDSLRLEATSGGDLRLDKLQSISGNRNVRITSDGTAMNLPMLQSIEGGVLFELAGGQSLSLPQLASIDGAGSSISTLLQSSPGGEINAPNLTIFQNATLAIDTGEIVTTGSLASIDGSRFHITSGQSFSNVTASSYNSASNFGGSDFFLANGVGSELDLSSLTSLNFDQDFGGSPIYTIAARNSGVVDLSEVTDIVGARGGDSLRLEASGGGELRLGKLQTISGNRNVRITSDGTVISLPKLESVNGSVLFELAENQTLNLPELQFFDGAGSSSSAVLEAPDGGTIHAPKLTTIRRSQINLAPTQTLNLGTLTDINGSRIRVTGGQSFSAAASSYDSSNYFGGGDVFVAEGPGSTLTLSSLASIDFDQDFGGAPVYTIGARDNGTVDLSGLATVVGAAGNDFLEFRAETSGKIDLSSLSTTSQNTRFVATSGGQLLFGQLNNFDTELSATDIGSELVFQQGVLMGANTTLSVQNGAEVRVDGAYLFEQTDEADVDLNAAIVRFEGIGGQQVEVGGTDSGIGAFTSGNFGMGQMRIGTTTQRTSVDLLDVIDNGNRGGGGESEALYLFGLGGPTGLRILNSSALVLNGINVYAWDPVAGAQVHLNSLFGPGDLRIPYDDGFLQLAPLDFQWANNAGGDFNLGGNWSDGLVPLGSDSAIWNLGSVGGYTVQFGTNVATDSAIIKSDRVTYDLSGFQYSLAALNATTGLVVGQDASDNANLTISNGTVQTKDVRVAAAAGSQGTLTIGPSGSLQVDNDVVLGGGTGTLRVIPNNQVTVAGNVIMSGDGRLEGTGLTATLVDNQAGTVAPGLSAGIMTLDANYNQLAAGTLEIEIGGTDNSNPNAPQFDQLVVNGAADIAGGLAVSLIDAGSGLYVPDDGDLFEIVSATGEMTSSLSNFTVPTLVDNSWLLSQIDDSLFLRVAEHLADFDSDMDVDGRDFLIWQRGFGITVGATKANGDSNGDGAVDAADLDNWKLQYGYQIIGSPPPLGAFAVPEPTGLLLLMLGMFGFTSLSGTRFL</sequence>
<name>A0A5B9QFZ6_9BACT</name>
<gene>
    <name evidence="2" type="ORF">Pr1d_41650</name>
</gene>
<evidence type="ECO:0000313" key="2">
    <source>
        <dbReference type="EMBL" id="QEG36829.1"/>
    </source>
</evidence>
<protein>
    <recommendedName>
        <fullName evidence="4">Autotransporter-associated beta strand repeat protein</fullName>
    </recommendedName>
</protein>
<organism evidence="2 3">
    <name type="scientific">Bythopirellula goksoeyrii</name>
    <dbReference type="NCBI Taxonomy" id="1400387"/>
    <lineage>
        <taxon>Bacteria</taxon>
        <taxon>Pseudomonadati</taxon>
        <taxon>Planctomycetota</taxon>
        <taxon>Planctomycetia</taxon>
        <taxon>Pirellulales</taxon>
        <taxon>Lacipirellulaceae</taxon>
        <taxon>Bythopirellula</taxon>
    </lineage>
</organism>
<evidence type="ECO:0000256" key="1">
    <source>
        <dbReference type="SAM" id="SignalP"/>
    </source>
</evidence>
<evidence type="ECO:0008006" key="4">
    <source>
        <dbReference type="Google" id="ProtNLM"/>
    </source>
</evidence>
<feature type="chain" id="PRO_5023027047" description="Autotransporter-associated beta strand repeat protein" evidence="1">
    <location>
        <begin position="33"/>
        <end position="1434"/>
    </location>
</feature>
<dbReference type="RefSeq" id="WP_148075134.1">
    <property type="nucleotide sequence ID" value="NZ_CP042913.1"/>
</dbReference>
<dbReference type="InterPro" id="IPR018247">
    <property type="entry name" value="EF_Hand_1_Ca_BS"/>
</dbReference>